<proteinExistence type="predicted"/>
<feature type="domain" description="Helix-turn-helix" evidence="1">
    <location>
        <begin position="30"/>
        <end position="74"/>
    </location>
</feature>
<dbReference type="InterPro" id="IPR010093">
    <property type="entry name" value="SinI_DNA-bd"/>
</dbReference>
<dbReference type="NCBIfam" id="TIGR01764">
    <property type="entry name" value="excise"/>
    <property type="match status" value="1"/>
</dbReference>
<dbReference type="RefSeq" id="WP_343959667.1">
    <property type="nucleotide sequence ID" value="NZ_BAAAMN010000057.1"/>
</dbReference>
<dbReference type="Pfam" id="PF12728">
    <property type="entry name" value="HTH_17"/>
    <property type="match status" value="1"/>
</dbReference>
<dbReference type="Proteomes" id="UP001501461">
    <property type="component" value="Unassembled WGS sequence"/>
</dbReference>
<comment type="caution">
    <text evidence="2">The sequence shown here is derived from an EMBL/GenBank/DDBJ whole genome shotgun (WGS) entry which is preliminary data.</text>
</comment>
<keyword evidence="3" id="KW-1185">Reference proteome</keyword>
<dbReference type="InterPro" id="IPR041657">
    <property type="entry name" value="HTH_17"/>
</dbReference>
<sequence length="98" mass="11194">MPKWIAEFVECAQEAAERGEYVKVSFEREMLTTSQAAARLSLDKTTVWRMAKDGRLHAEKVGTHYRIPAVEVRRHDGHRMAEMADNLTAEIAADLYDD</sequence>
<gene>
    <name evidence="2" type="ORF">GCM10009720_27100</name>
</gene>
<accession>A0ABN2UXC8</accession>
<dbReference type="EMBL" id="BAAAMN010000057">
    <property type="protein sequence ID" value="GAA2044778.1"/>
    <property type="molecule type" value="Genomic_DNA"/>
</dbReference>
<evidence type="ECO:0000313" key="3">
    <source>
        <dbReference type="Proteomes" id="UP001501461"/>
    </source>
</evidence>
<organism evidence="2 3">
    <name type="scientific">Yaniella flava</name>
    <dbReference type="NCBI Taxonomy" id="287930"/>
    <lineage>
        <taxon>Bacteria</taxon>
        <taxon>Bacillati</taxon>
        <taxon>Actinomycetota</taxon>
        <taxon>Actinomycetes</taxon>
        <taxon>Micrococcales</taxon>
        <taxon>Micrococcaceae</taxon>
        <taxon>Yaniella</taxon>
    </lineage>
</organism>
<evidence type="ECO:0000313" key="2">
    <source>
        <dbReference type="EMBL" id="GAA2044778.1"/>
    </source>
</evidence>
<evidence type="ECO:0000259" key="1">
    <source>
        <dbReference type="Pfam" id="PF12728"/>
    </source>
</evidence>
<protein>
    <recommendedName>
        <fullName evidence="1">Helix-turn-helix domain-containing protein</fullName>
    </recommendedName>
</protein>
<reference evidence="2 3" key="1">
    <citation type="journal article" date="2019" name="Int. J. Syst. Evol. Microbiol.">
        <title>The Global Catalogue of Microorganisms (GCM) 10K type strain sequencing project: providing services to taxonomists for standard genome sequencing and annotation.</title>
        <authorList>
            <consortium name="The Broad Institute Genomics Platform"/>
            <consortium name="The Broad Institute Genome Sequencing Center for Infectious Disease"/>
            <person name="Wu L."/>
            <person name="Ma J."/>
        </authorList>
    </citation>
    <scope>NUCLEOTIDE SEQUENCE [LARGE SCALE GENOMIC DNA]</scope>
    <source>
        <strain evidence="2 3">JCM 13595</strain>
    </source>
</reference>
<name>A0ABN2UXC8_9MICC</name>